<dbReference type="GeneID" id="94353545"/>
<protein>
    <submittedName>
        <fullName evidence="1">Uncharacterized protein</fullName>
    </submittedName>
</protein>
<proteinExistence type="predicted"/>
<evidence type="ECO:0000313" key="1">
    <source>
        <dbReference type="EMBL" id="TDH67481.1"/>
    </source>
</evidence>
<reference evidence="1 2" key="1">
    <citation type="journal article" date="2021" name="Genome Biol.">
        <title>AFLAP: assembly-free linkage analysis pipeline using k-mers from genome sequencing data.</title>
        <authorList>
            <person name="Fletcher K."/>
            <person name="Zhang L."/>
            <person name="Gil J."/>
            <person name="Han R."/>
            <person name="Cavanaugh K."/>
            <person name="Michelmore R."/>
        </authorList>
    </citation>
    <scope>NUCLEOTIDE SEQUENCE [LARGE SCALE GENOMIC DNA]</scope>
    <source>
        <strain evidence="1 2">SF5</strain>
    </source>
</reference>
<organism evidence="1 2">
    <name type="scientific">Bremia lactucae</name>
    <name type="common">Lettuce downy mildew</name>
    <dbReference type="NCBI Taxonomy" id="4779"/>
    <lineage>
        <taxon>Eukaryota</taxon>
        <taxon>Sar</taxon>
        <taxon>Stramenopiles</taxon>
        <taxon>Oomycota</taxon>
        <taxon>Peronosporomycetes</taxon>
        <taxon>Peronosporales</taxon>
        <taxon>Peronosporaceae</taxon>
        <taxon>Bremia</taxon>
    </lineage>
</organism>
<sequence>MVMRRHQLALGLAEHTGHSANECKDAALMCWNAFASLRTSLFANANDPSNVSVETDVVRRSDWWVHHARDQPSLRSRDTDMQASNNRLVIDIYL</sequence>
<gene>
    <name evidence="1" type="ORF">CCR75_009838</name>
</gene>
<comment type="caution">
    <text evidence="1">The sequence shown here is derived from an EMBL/GenBank/DDBJ whole genome shotgun (WGS) entry which is preliminary data.</text>
</comment>
<name>A0A976FJ54_BRELC</name>
<evidence type="ECO:0000313" key="2">
    <source>
        <dbReference type="Proteomes" id="UP000294530"/>
    </source>
</evidence>
<dbReference type="KEGG" id="blac:94353545"/>
<dbReference type="Proteomes" id="UP000294530">
    <property type="component" value="Unassembled WGS sequence"/>
</dbReference>
<dbReference type="AlphaFoldDB" id="A0A976FJ54"/>
<dbReference type="EMBL" id="SHOA02000014">
    <property type="protein sequence ID" value="TDH67481.1"/>
    <property type="molecule type" value="Genomic_DNA"/>
</dbReference>
<accession>A0A976FJ54</accession>
<keyword evidence="2" id="KW-1185">Reference proteome</keyword>
<dbReference type="RefSeq" id="XP_067816980.1">
    <property type="nucleotide sequence ID" value="XM_067967874.1"/>
</dbReference>